<keyword evidence="2 6" id="KW-0812">Transmembrane</keyword>
<feature type="transmembrane region" description="Helical" evidence="6">
    <location>
        <begin position="20"/>
        <end position="43"/>
    </location>
</feature>
<evidence type="ECO:0000256" key="5">
    <source>
        <dbReference type="SAM" id="MobiDB-lite"/>
    </source>
</evidence>
<keyword evidence="3 6" id="KW-1133">Transmembrane helix</keyword>
<feature type="transmembrane region" description="Helical" evidence="6">
    <location>
        <begin position="64"/>
        <end position="87"/>
    </location>
</feature>
<feature type="region of interest" description="Disordered" evidence="5">
    <location>
        <begin position="323"/>
        <end position="342"/>
    </location>
</feature>
<dbReference type="Gene3D" id="1.20.1070.10">
    <property type="entry name" value="Rhodopsin 7-helix transmembrane proteins"/>
    <property type="match status" value="1"/>
</dbReference>
<evidence type="ECO:0000313" key="8">
    <source>
        <dbReference type="Proteomes" id="UP000308652"/>
    </source>
</evidence>
<dbReference type="EMBL" id="ML213597">
    <property type="protein sequence ID" value="TFK40233.1"/>
    <property type="molecule type" value="Genomic_DNA"/>
</dbReference>
<dbReference type="STRING" id="68775.A0A5C3M6C5"/>
<dbReference type="GO" id="GO:0004930">
    <property type="term" value="F:G protein-coupled receptor activity"/>
    <property type="evidence" value="ECO:0007669"/>
    <property type="project" value="TreeGrafter"/>
</dbReference>
<feature type="transmembrane region" description="Helical" evidence="6">
    <location>
        <begin position="107"/>
        <end position="128"/>
    </location>
</feature>
<evidence type="ECO:0000256" key="3">
    <source>
        <dbReference type="ARBA" id="ARBA00022989"/>
    </source>
</evidence>
<evidence type="ECO:0000256" key="6">
    <source>
        <dbReference type="SAM" id="Phobius"/>
    </source>
</evidence>
<evidence type="ECO:0000256" key="4">
    <source>
        <dbReference type="ARBA" id="ARBA00023136"/>
    </source>
</evidence>
<evidence type="ECO:0008006" key="9">
    <source>
        <dbReference type="Google" id="ProtNLM"/>
    </source>
</evidence>
<feature type="transmembrane region" description="Helical" evidence="6">
    <location>
        <begin position="185"/>
        <end position="210"/>
    </location>
</feature>
<dbReference type="CDD" id="cd00637">
    <property type="entry name" value="7tm_classA_rhodopsin-like"/>
    <property type="match status" value="1"/>
</dbReference>
<gene>
    <name evidence="7" type="ORF">BDQ12DRAFT_488623</name>
</gene>
<evidence type="ECO:0000256" key="1">
    <source>
        <dbReference type="ARBA" id="ARBA00004141"/>
    </source>
</evidence>
<evidence type="ECO:0000313" key="7">
    <source>
        <dbReference type="EMBL" id="TFK40233.1"/>
    </source>
</evidence>
<dbReference type="Proteomes" id="UP000308652">
    <property type="component" value="Unassembled WGS sequence"/>
</dbReference>
<dbReference type="GO" id="GO:0007189">
    <property type="term" value="P:adenylate cyclase-activating G protein-coupled receptor signaling pathway"/>
    <property type="evidence" value="ECO:0007669"/>
    <property type="project" value="TreeGrafter"/>
</dbReference>
<evidence type="ECO:0000256" key="2">
    <source>
        <dbReference type="ARBA" id="ARBA00022692"/>
    </source>
</evidence>
<protein>
    <recommendedName>
        <fullName evidence="9">G-protein coupled receptors family 1 profile domain-containing protein</fullName>
    </recommendedName>
</protein>
<name>A0A5C3M6C5_9AGAR</name>
<accession>A0A5C3M6C5</accession>
<feature type="region of interest" description="Disordered" evidence="5">
    <location>
        <begin position="435"/>
        <end position="482"/>
    </location>
</feature>
<dbReference type="GO" id="GO:0005886">
    <property type="term" value="C:plasma membrane"/>
    <property type="evidence" value="ECO:0007669"/>
    <property type="project" value="TreeGrafter"/>
</dbReference>
<sequence>MSELIFIKFPVTQMAGATAVYVFAVLSAFALLSVVLRIIWLGIQRHWTRAEPQEYVFFHTQLGHYAACLLIANLFNSTAGLVGITWVVNRGITEGSVCRAQALVMQIGNWGQAYFTVTIAVHTFNSLVLRRRQSVLICTTTISIGWIVTILLAAVPFMMHNPDGFVYGANGFSCGVRAIYPKAEFMFHLLPIFVASVFSAVLYSLIFLALRGTLMIKGGLKLTFDPNERWNNDDGVNYHRFVARVARSMLWYPIAYIILLVPYSVMRLLDISGFIVPFEAMVFAYVCWFTLGVINVMLLYNTFRVLGPAFDARSSASSRKDLESFGTTELGPSNSFSPAKRSSLQRKIDEYRFPIPAYRPQSQDSLSAMSGTSSTRNLLSLQHERNGSSQSFQSFATPHMIGRSITPSTDLDRIIAAPEPALQSSSPVLAKIQTENLRQDSSNSLGLPAPPRRTRSPILREPDPAPASTVDGPWEMVSPAIPRQPSNDIFGYPREEKQMHSPSWSSEELDTTGWVSRQQQNVTLDSNGRPLVSAVAPSFTFTESSPPRQLVLVGQNGHTRSMSAMSSVASGPRPLILSRKVSVDRSISYASSSTASRYSRF</sequence>
<dbReference type="AlphaFoldDB" id="A0A5C3M6C5"/>
<organism evidence="7 8">
    <name type="scientific">Crucibulum laeve</name>
    <dbReference type="NCBI Taxonomy" id="68775"/>
    <lineage>
        <taxon>Eukaryota</taxon>
        <taxon>Fungi</taxon>
        <taxon>Dikarya</taxon>
        <taxon>Basidiomycota</taxon>
        <taxon>Agaricomycotina</taxon>
        <taxon>Agaricomycetes</taxon>
        <taxon>Agaricomycetidae</taxon>
        <taxon>Agaricales</taxon>
        <taxon>Agaricineae</taxon>
        <taxon>Nidulariaceae</taxon>
        <taxon>Crucibulum</taxon>
    </lineage>
</organism>
<feature type="transmembrane region" description="Helical" evidence="6">
    <location>
        <begin position="250"/>
        <end position="269"/>
    </location>
</feature>
<feature type="compositionally biased region" description="Polar residues" evidence="5">
    <location>
        <begin position="435"/>
        <end position="445"/>
    </location>
</feature>
<feature type="transmembrane region" description="Helical" evidence="6">
    <location>
        <begin position="281"/>
        <end position="300"/>
    </location>
</feature>
<keyword evidence="4 6" id="KW-0472">Membrane</keyword>
<dbReference type="SUPFAM" id="SSF81321">
    <property type="entry name" value="Family A G protein-coupled receptor-like"/>
    <property type="match status" value="1"/>
</dbReference>
<comment type="subcellular location">
    <subcellularLocation>
        <location evidence="1">Membrane</location>
        <topology evidence="1">Multi-pass membrane protein</topology>
    </subcellularLocation>
</comment>
<feature type="transmembrane region" description="Helical" evidence="6">
    <location>
        <begin position="135"/>
        <end position="159"/>
    </location>
</feature>
<dbReference type="PANTHER" id="PTHR23112:SF37">
    <property type="entry name" value="G PROTEIN-COUPLED RECEPTOR GPR1"/>
    <property type="match status" value="1"/>
</dbReference>
<feature type="compositionally biased region" description="Polar residues" evidence="5">
    <location>
        <begin position="325"/>
        <end position="342"/>
    </location>
</feature>
<reference evidence="7 8" key="1">
    <citation type="journal article" date="2019" name="Nat. Ecol. Evol.">
        <title>Megaphylogeny resolves global patterns of mushroom evolution.</title>
        <authorList>
            <person name="Varga T."/>
            <person name="Krizsan K."/>
            <person name="Foldi C."/>
            <person name="Dima B."/>
            <person name="Sanchez-Garcia M."/>
            <person name="Sanchez-Ramirez S."/>
            <person name="Szollosi G.J."/>
            <person name="Szarkandi J.G."/>
            <person name="Papp V."/>
            <person name="Albert L."/>
            <person name="Andreopoulos W."/>
            <person name="Angelini C."/>
            <person name="Antonin V."/>
            <person name="Barry K.W."/>
            <person name="Bougher N.L."/>
            <person name="Buchanan P."/>
            <person name="Buyck B."/>
            <person name="Bense V."/>
            <person name="Catcheside P."/>
            <person name="Chovatia M."/>
            <person name="Cooper J."/>
            <person name="Damon W."/>
            <person name="Desjardin D."/>
            <person name="Finy P."/>
            <person name="Geml J."/>
            <person name="Haridas S."/>
            <person name="Hughes K."/>
            <person name="Justo A."/>
            <person name="Karasinski D."/>
            <person name="Kautmanova I."/>
            <person name="Kiss B."/>
            <person name="Kocsube S."/>
            <person name="Kotiranta H."/>
            <person name="LaButti K.M."/>
            <person name="Lechner B.E."/>
            <person name="Liimatainen K."/>
            <person name="Lipzen A."/>
            <person name="Lukacs Z."/>
            <person name="Mihaltcheva S."/>
            <person name="Morgado L.N."/>
            <person name="Niskanen T."/>
            <person name="Noordeloos M.E."/>
            <person name="Ohm R.A."/>
            <person name="Ortiz-Santana B."/>
            <person name="Ovrebo C."/>
            <person name="Racz N."/>
            <person name="Riley R."/>
            <person name="Savchenko A."/>
            <person name="Shiryaev A."/>
            <person name="Soop K."/>
            <person name="Spirin V."/>
            <person name="Szebenyi C."/>
            <person name="Tomsovsky M."/>
            <person name="Tulloss R.E."/>
            <person name="Uehling J."/>
            <person name="Grigoriev I.V."/>
            <person name="Vagvolgyi C."/>
            <person name="Papp T."/>
            <person name="Martin F.M."/>
            <person name="Miettinen O."/>
            <person name="Hibbett D.S."/>
            <person name="Nagy L.G."/>
        </authorList>
    </citation>
    <scope>NUCLEOTIDE SEQUENCE [LARGE SCALE GENOMIC DNA]</scope>
    <source>
        <strain evidence="7 8">CBS 166.37</strain>
    </source>
</reference>
<keyword evidence="8" id="KW-1185">Reference proteome</keyword>
<proteinExistence type="predicted"/>
<dbReference type="OrthoDB" id="100006at2759"/>
<dbReference type="PANTHER" id="PTHR23112">
    <property type="entry name" value="G PROTEIN-COUPLED RECEPTOR 157-RELATED"/>
    <property type="match status" value="1"/>
</dbReference>